<evidence type="ECO:0000256" key="13">
    <source>
        <dbReference type="PIRSR" id="PIRSR004803-3"/>
    </source>
</evidence>
<dbReference type="PANTHER" id="PTHR43694:SF1">
    <property type="entry name" value="RIBONUCLEASE J"/>
    <property type="match status" value="1"/>
</dbReference>
<evidence type="ECO:0000256" key="8">
    <source>
        <dbReference type="ARBA" id="ARBA00022839"/>
    </source>
</evidence>
<dbReference type="Gene3D" id="3.40.50.10710">
    <property type="entry name" value="Metallo-hydrolase/oxidoreductase"/>
    <property type="match status" value="1"/>
</dbReference>
<comment type="function">
    <text evidence="10">An RNase that has 5'-3' exonuclease and possibly endonuclease activity. Involved in maturation of rRNA and in some organisms also mRNA maturation and/or decay.</text>
</comment>
<comment type="subcellular location">
    <subcellularLocation>
        <location evidence="1 10">Cytoplasm</location>
    </subcellularLocation>
</comment>
<dbReference type="InterPro" id="IPR030854">
    <property type="entry name" value="RNase_J_bac"/>
</dbReference>
<dbReference type="HAMAP" id="MF_01491">
    <property type="entry name" value="RNase_J_bact"/>
    <property type="match status" value="1"/>
</dbReference>
<feature type="binding site" evidence="13">
    <location>
        <position position="95"/>
    </location>
    <ligand>
        <name>Zn(2+)</name>
        <dbReference type="ChEBI" id="CHEBI:29105"/>
        <label>1</label>
        <note>catalytic</note>
    </ligand>
</feature>
<comment type="subunit">
    <text evidence="10">Homodimer, may be a subunit of the RNA degradosome.</text>
</comment>
<organism evidence="15 16">
    <name type="scientific">Sulfobacillus benefaciens</name>
    <dbReference type="NCBI Taxonomy" id="453960"/>
    <lineage>
        <taxon>Bacteria</taxon>
        <taxon>Bacillati</taxon>
        <taxon>Bacillota</taxon>
        <taxon>Clostridia</taxon>
        <taxon>Eubacteriales</taxon>
        <taxon>Clostridiales Family XVII. Incertae Sedis</taxon>
        <taxon>Sulfobacillus</taxon>
    </lineage>
</organism>
<keyword evidence="10" id="KW-0698">rRNA processing</keyword>
<dbReference type="Pfam" id="PF00753">
    <property type="entry name" value="Lactamase_B"/>
    <property type="match status" value="1"/>
</dbReference>
<gene>
    <name evidence="10" type="primary">rnj</name>
    <name evidence="15" type="ORF">C7B46_00355</name>
</gene>
<dbReference type="GO" id="GO:0004534">
    <property type="term" value="F:5'-3' RNA exonuclease activity"/>
    <property type="evidence" value="ECO:0007669"/>
    <property type="project" value="UniProtKB-UniRule"/>
</dbReference>
<name>A0A2T2XLW7_9FIRM</name>
<keyword evidence="6 10" id="KW-0378">Hydrolase</keyword>
<feature type="domain" description="Metallo-beta-lactamase" evidence="14">
    <location>
        <begin position="38"/>
        <end position="233"/>
    </location>
</feature>
<dbReference type="InterPro" id="IPR004613">
    <property type="entry name" value="RNase_J"/>
</dbReference>
<dbReference type="Proteomes" id="UP000242972">
    <property type="component" value="Unassembled WGS sequence"/>
</dbReference>
<feature type="active site" description="Proton acceptor" evidence="11">
    <location>
        <position position="386"/>
    </location>
</feature>
<dbReference type="Gene3D" id="3.60.15.10">
    <property type="entry name" value="Ribonuclease Z/Hydroxyacylglutathione hydrolase-like"/>
    <property type="match status" value="1"/>
</dbReference>
<dbReference type="GO" id="GO:0006364">
    <property type="term" value="P:rRNA processing"/>
    <property type="evidence" value="ECO:0007669"/>
    <property type="project" value="UniProtKB-UniRule"/>
</dbReference>
<dbReference type="GO" id="GO:0003723">
    <property type="term" value="F:RNA binding"/>
    <property type="evidence" value="ECO:0007669"/>
    <property type="project" value="UniProtKB-UniRule"/>
</dbReference>
<feature type="binding site" evidence="13">
    <location>
        <position position="159"/>
    </location>
    <ligand>
        <name>Zn(2+)</name>
        <dbReference type="ChEBI" id="CHEBI:29105"/>
        <label>1</label>
        <note>catalytic</note>
    </ligand>
</feature>
<feature type="binding site" evidence="13">
    <location>
        <position position="91"/>
    </location>
    <ligand>
        <name>Zn(2+)</name>
        <dbReference type="ChEBI" id="CHEBI:29105"/>
        <label>1</label>
        <note>catalytic</note>
    </ligand>
</feature>
<dbReference type="GO" id="GO:0008270">
    <property type="term" value="F:zinc ion binding"/>
    <property type="evidence" value="ECO:0007669"/>
    <property type="project" value="InterPro"/>
</dbReference>
<comment type="caution">
    <text evidence="15">The sequence shown here is derived from an EMBL/GenBank/DDBJ whole genome shotgun (WGS) entry which is preliminary data.</text>
</comment>
<dbReference type="InterPro" id="IPR036866">
    <property type="entry name" value="RibonucZ/Hydroxyglut_hydro"/>
</dbReference>
<dbReference type="InterPro" id="IPR011108">
    <property type="entry name" value="RMMBL"/>
</dbReference>
<keyword evidence="3 10" id="KW-0540">Nuclease</keyword>
<dbReference type="PANTHER" id="PTHR43694">
    <property type="entry name" value="RIBONUCLEASE J"/>
    <property type="match status" value="1"/>
</dbReference>
<evidence type="ECO:0000256" key="5">
    <source>
        <dbReference type="ARBA" id="ARBA00022759"/>
    </source>
</evidence>
<feature type="binding site" evidence="13">
    <location>
        <position position="461"/>
    </location>
    <ligand>
        <name>Ca(2+)</name>
        <dbReference type="ChEBI" id="CHEBI:29108"/>
    </ligand>
</feature>
<evidence type="ECO:0000256" key="11">
    <source>
        <dbReference type="PIRSR" id="PIRSR004803-1"/>
    </source>
</evidence>
<evidence type="ECO:0000256" key="9">
    <source>
        <dbReference type="ARBA" id="ARBA00022884"/>
    </source>
</evidence>
<evidence type="ECO:0000313" key="15">
    <source>
        <dbReference type="EMBL" id="PSR35477.1"/>
    </source>
</evidence>
<feature type="binding site" evidence="13">
    <location>
        <position position="96"/>
    </location>
    <ligand>
        <name>Zn(2+)</name>
        <dbReference type="ChEBI" id="CHEBI:29105"/>
        <label>1</label>
        <note>catalytic</note>
    </ligand>
</feature>
<evidence type="ECO:0000256" key="1">
    <source>
        <dbReference type="ARBA" id="ARBA00004496"/>
    </source>
</evidence>
<accession>A0A2T2XLW7</accession>
<dbReference type="InterPro" id="IPR042173">
    <property type="entry name" value="RNase_J_2"/>
</dbReference>
<comment type="cofactor">
    <cofactor evidence="13">
        <name>Ca(2+)</name>
        <dbReference type="ChEBI" id="CHEBI:29108"/>
    </cofactor>
    <text evidence="13">Binds 1 Ca(2+) cation per subunit. Seen in 1 crystal structure, it is not clear if it is physiologically important.</text>
</comment>
<sequence length="573" mass="62613">MTRGLLVCVCIEMEVGTLARPGPGKLQFIPLGGLGEIGKNIAALVYGNDIILIDCGLAFPEPDMPGIDLVLPDITYLLENKDRIRGIFLTHGHEDHIGGLPYFLKQINVPIYGLRLTLGIVDLKLQEHQVALHPKSRPVEPGEVIRAGNFSVEFYRVNHSIPDACGLIIRNPVGTVVHTGDFKFDHTPVDGRVADFHKLAQIGQEGVLLLLADSTNAERPGYTPSEKTVGKSLDGIITNAEGRVFVASFASQVHRVRQVVESAVRNGRHVAVVGRSMENVVHKAIEMGYLDFPPGTWMDLDAVLKEPAEKILILTTGSQGEPMSALTRMSTSDHKKVEILPGDTVIISATPIPGNEKFVARTVDNLYRRGAHVFYGSTVGIHVSGHACQEELKLMLNLVRPKFFVPVHGEYRHLVHHAQLARDVGITPSHILIGDNGNVFEFTKDSGNIVGQVPSGKVLVDGVGVGDVGNIVLRDRKQLSNDGILIVVLGMDSQSGLMVSGPDIVSRGFVYVRESEALLDEARQRVKHALTNIEGQGLSEWSAIKSSVRDTLGRFLWEKTKRRPMILPIIMEV</sequence>
<proteinExistence type="inferred from homology"/>
<comment type="similarity">
    <text evidence="10">Belongs to the metallo-beta-lactamase superfamily. RNA-metabolizing metallo-beta-lactamase-like family. Bacterial RNase J subfamily.</text>
</comment>
<keyword evidence="13" id="KW-0106">Calcium</keyword>
<feature type="binding site" evidence="13">
    <location>
        <position position="68"/>
    </location>
    <ligand>
        <name>Ca(2+)</name>
        <dbReference type="ChEBI" id="CHEBI:29108"/>
    </ligand>
</feature>
<keyword evidence="4 13" id="KW-0479">Metal-binding</keyword>
<keyword evidence="7 13" id="KW-0862">Zinc</keyword>
<evidence type="ECO:0000256" key="12">
    <source>
        <dbReference type="PIRSR" id="PIRSR004803-2"/>
    </source>
</evidence>
<feature type="binding site" evidence="13">
    <location>
        <position position="93"/>
    </location>
    <ligand>
        <name>Zn(2+)</name>
        <dbReference type="ChEBI" id="CHEBI:29105"/>
        <label>1</label>
        <note>catalytic</note>
    </ligand>
</feature>
<dbReference type="InterPro" id="IPR001587">
    <property type="entry name" value="RNase_J_CS"/>
</dbReference>
<dbReference type="Pfam" id="PF22505">
    <property type="entry name" value="RNase_J_b_CASP"/>
    <property type="match status" value="1"/>
</dbReference>
<evidence type="ECO:0000256" key="10">
    <source>
        <dbReference type="HAMAP-Rule" id="MF_01491"/>
    </source>
</evidence>
<dbReference type="NCBIfam" id="TIGR00649">
    <property type="entry name" value="MG423"/>
    <property type="match status" value="1"/>
</dbReference>
<dbReference type="EC" id="3.1.-.-" evidence="10"/>
<dbReference type="FunFam" id="3.10.20.580:FF:000001">
    <property type="entry name" value="Ribonuclease J"/>
    <property type="match status" value="1"/>
</dbReference>
<dbReference type="SUPFAM" id="SSF56281">
    <property type="entry name" value="Metallo-hydrolase/oxidoreductase"/>
    <property type="match status" value="1"/>
</dbReference>
<keyword evidence="8 10" id="KW-0269">Exonuclease</keyword>
<evidence type="ECO:0000256" key="4">
    <source>
        <dbReference type="ARBA" id="ARBA00022723"/>
    </source>
</evidence>
<protein>
    <recommendedName>
        <fullName evidence="10">Ribonuclease J</fullName>
        <shortName evidence="10">RNase J</shortName>
        <ecNumber evidence="10">3.1.-.-</ecNumber>
    </recommendedName>
</protein>
<dbReference type="EMBL" id="PXYW01000001">
    <property type="protein sequence ID" value="PSR35477.1"/>
    <property type="molecule type" value="Genomic_DNA"/>
</dbReference>
<dbReference type="SMART" id="SM00849">
    <property type="entry name" value="Lactamase_B"/>
    <property type="match status" value="1"/>
</dbReference>
<feature type="binding site" evidence="13">
    <location>
        <position position="66"/>
    </location>
    <ligand>
        <name>Ca(2+)</name>
        <dbReference type="ChEBI" id="CHEBI:29108"/>
    </ligand>
</feature>
<dbReference type="GO" id="GO:0004521">
    <property type="term" value="F:RNA endonuclease activity"/>
    <property type="evidence" value="ECO:0007669"/>
    <property type="project" value="UniProtKB-UniRule"/>
</dbReference>
<evidence type="ECO:0000313" key="16">
    <source>
        <dbReference type="Proteomes" id="UP000242972"/>
    </source>
</evidence>
<dbReference type="PROSITE" id="PS01292">
    <property type="entry name" value="UPF0036"/>
    <property type="match status" value="1"/>
</dbReference>
<reference evidence="15 16" key="1">
    <citation type="journal article" date="2014" name="BMC Genomics">
        <title>Comparison of environmental and isolate Sulfobacillus genomes reveals diverse carbon, sulfur, nitrogen, and hydrogen metabolisms.</title>
        <authorList>
            <person name="Justice N.B."/>
            <person name="Norman A."/>
            <person name="Brown C.T."/>
            <person name="Singh A."/>
            <person name="Thomas B.C."/>
            <person name="Banfield J.F."/>
        </authorList>
    </citation>
    <scope>NUCLEOTIDE SEQUENCE [LARGE SCALE GENOMIC DNA]</scope>
    <source>
        <strain evidence="15">AMDSBA4</strain>
    </source>
</reference>
<dbReference type="InterPro" id="IPR055132">
    <property type="entry name" value="RNase_J_b_CASP"/>
</dbReference>
<feature type="binding site" evidence="13">
    <location>
        <position position="181"/>
    </location>
    <ligand>
        <name>Zn(2+)</name>
        <dbReference type="ChEBI" id="CHEBI:29105"/>
        <label>1</label>
        <note>catalytic</note>
    </ligand>
</feature>
<feature type="binding site" evidence="13">
    <location>
        <position position="408"/>
    </location>
    <ligand>
        <name>Zn(2+)</name>
        <dbReference type="ChEBI" id="CHEBI:29105"/>
        <label>1</label>
        <note>catalytic</note>
    </ligand>
</feature>
<dbReference type="PIRSF" id="PIRSF004803">
    <property type="entry name" value="RnjA"/>
    <property type="match status" value="1"/>
</dbReference>
<evidence type="ECO:0000259" key="14">
    <source>
        <dbReference type="SMART" id="SM00849"/>
    </source>
</evidence>
<dbReference type="Pfam" id="PF17770">
    <property type="entry name" value="RNase_J_C"/>
    <property type="match status" value="1"/>
</dbReference>
<feature type="binding site" evidence="10 12">
    <location>
        <begin position="382"/>
        <end position="386"/>
    </location>
    <ligand>
        <name>substrate</name>
    </ligand>
</feature>
<feature type="active site" description="Proton donor" evidence="11">
    <location>
        <position position="213"/>
    </location>
</feature>
<dbReference type="GO" id="GO:0005737">
    <property type="term" value="C:cytoplasm"/>
    <property type="evidence" value="ECO:0007669"/>
    <property type="project" value="UniProtKB-SubCell"/>
</dbReference>
<evidence type="ECO:0000256" key="6">
    <source>
        <dbReference type="ARBA" id="ARBA00022801"/>
    </source>
</evidence>
<dbReference type="CDD" id="cd07714">
    <property type="entry name" value="RNaseJ_MBL-fold"/>
    <property type="match status" value="1"/>
</dbReference>
<dbReference type="InterPro" id="IPR041636">
    <property type="entry name" value="RNase_J_C"/>
</dbReference>
<keyword evidence="9 10" id="KW-0694">RNA-binding</keyword>
<dbReference type="Pfam" id="PF07521">
    <property type="entry name" value="RMMBL"/>
    <property type="match status" value="1"/>
</dbReference>
<comment type="cofactor">
    <cofactor evidence="13">
        <name>Zn(2+)</name>
        <dbReference type="ChEBI" id="CHEBI:29105"/>
    </cofactor>
    <text evidence="13">Binds 2 Zn(2+) ions per subunit. It is not clear if Zn(2+) or Mg(2+) is physiologically important.</text>
</comment>
<keyword evidence="2 10" id="KW-0963">Cytoplasm</keyword>
<evidence type="ECO:0000256" key="7">
    <source>
        <dbReference type="ARBA" id="ARBA00022833"/>
    </source>
</evidence>
<evidence type="ECO:0000256" key="3">
    <source>
        <dbReference type="ARBA" id="ARBA00022722"/>
    </source>
</evidence>
<dbReference type="AlphaFoldDB" id="A0A2T2XLW7"/>
<evidence type="ECO:0000256" key="2">
    <source>
        <dbReference type="ARBA" id="ARBA00022490"/>
    </source>
</evidence>
<dbReference type="Gene3D" id="3.10.20.580">
    <property type="match status" value="1"/>
</dbReference>
<dbReference type="InterPro" id="IPR001279">
    <property type="entry name" value="Metallo-B-lactamas"/>
</dbReference>
<keyword evidence="5 10" id="KW-0255">Endonuclease</keyword>